<proteinExistence type="predicted"/>
<protein>
    <recommendedName>
        <fullName evidence="3">Reverse transcriptase</fullName>
    </recommendedName>
</protein>
<dbReference type="AlphaFoldDB" id="A0A453NV55"/>
<reference evidence="2" key="2">
    <citation type="journal article" date="2017" name="Nat. Plants">
        <title>The Aegilops tauschii genome reveals multiple impacts of transposons.</title>
        <authorList>
            <person name="Zhao G."/>
            <person name="Zou C."/>
            <person name="Li K."/>
            <person name="Wang K."/>
            <person name="Li T."/>
            <person name="Gao L."/>
            <person name="Zhang X."/>
            <person name="Wang H."/>
            <person name="Yang Z."/>
            <person name="Liu X."/>
            <person name="Jiang W."/>
            <person name="Mao L."/>
            <person name="Kong X."/>
            <person name="Jiao Y."/>
            <person name="Jia J."/>
        </authorList>
    </citation>
    <scope>NUCLEOTIDE SEQUENCE [LARGE SCALE GENOMIC DNA]</scope>
    <source>
        <strain evidence="2">cv. AL8/78</strain>
    </source>
</reference>
<organism evidence="1 2">
    <name type="scientific">Aegilops tauschii subsp. strangulata</name>
    <name type="common">Goatgrass</name>
    <dbReference type="NCBI Taxonomy" id="200361"/>
    <lineage>
        <taxon>Eukaryota</taxon>
        <taxon>Viridiplantae</taxon>
        <taxon>Streptophyta</taxon>
        <taxon>Embryophyta</taxon>
        <taxon>Tracheophyta</taxon>
        <taxon>Spermatophyta</taxon>
        <taxon>Magnoliopsida</taxon>
        <taxon>Liliopsida</taxon>
        <taxon>Poales</taxon>
        <taxon>Poaceae</taxon>
        <taxon>BOP clade</taxon>
        <taxon>Pooideae</taxon>
        <taxon>Triticodae</taxon>
        <taxon>Triticeae</taxon>
        <taxon>Triticinae</taxon>
        <taxon>Aegilops</taxon>
    </lineage>
</organism>
<dbReference type="STRING" id="200361.A0A453NV55"/>
<dbReference type="EnsemblPlants" id="AET6Gv20495400.1">
    <property type="protein sequence ID" value="AET6Gv20495400.1"/>
    <property type="gene ID" value="AET6Gv20495400"/>
</dbReference>
<dbReference type="Proteomes" id="UP000015105">
    <property type="component" value="Chromosome 6D"/>
</dbReference>
<reference evidence="2" key="1">
    <citation type="journal article" date="2014" name="Science">
        <title>Ancient hybridizations among the ancestral genomes of bread wheat.</title>
        <authorList>
            <consortium name="International Wheat Genome Sequencing Consortium,"/>
            <person name="Marcussen T."/>
            <person name="Sandve S.R."/>
            <person name="Heier L."/>
            <person name="Spannagl M."/>
            <person name="Pfeifer M."/>
            <person name="Jakobsen K.S."/>
            <person name="Wulff B.B."/>
            <person name="Steuernagel B."/>
            <person name="Mayer K.F."/>
            <person name="Olsen O.A."/>
        </authorList>
    </citation>
    <scope>NUCLEOTIDE SEQUENCE [LARGE SCALE GENOMIC DNA]</scope>
    <source>
        <strain evidence="2">cv. AL8/78</strain>
    </source>
</reference>
<evidence type="ECO:0000313" key="2">
    <source>
        <dbReference type="Proteomes" id="UP000015105"/>
    </source>
</evidence>
<keyword evidence="2" id="KW-1185">Reference proteome</keyword>
<dbReference type="Gramene" id="AET6Gv20495400.1">
    <property type="protein sequence ID" value="AET6Gv20495400.1"/>
    <property type="gene ID" value="AET6Gv20495400"/>
</dbReference>
<accession>A0A453NV55</accession>
<name>A0A453NV55_AEGTS</name>
<sequence>MDTEWELKFPMVTVRALERIEALSDHAPIILDSNSVNPAARRPFKFELGWLHRDGFVDIIKNVWEKPAVGRTPIQRWNFKIRAMRQHLAGWAKHTNGIYKKEKQRLSTIIDDLDKIAETRTLSQQEIELKNQSNEKVARLLREEEIKYYHGSKADLILMGDSNTRYFQLIANGRHRKKCIYSLQQDEGLIEGQEELKSISPNTINRCSARQLRGTSPLTRPEQMIFHKSRQKKMIS</sequence>
<reference evidence="1" key="4">
    <citation type="submission" date="2019-03" db="UniProtKB">
        <authorList>
            <consortium name="EnsemblPlants"/>
        </authorList>
    </citation>
    <scope>IDENTIFICATION</scope>
</reference>
<reference evidence="1" key="5">
    <citation type="journal article" date="2021" name="G3 (Bethesda)">
        <title>Aegilops tauschii genome assembly Aet v5.0 features greater sequence contiguity and improved annotation.</title>
        <authorList>
            <person name="Wang L."/>
            <person name="Zhu T."/>
            <person name="Rodriguez J.C."/>
            <person name="Deal K.R."/>
            <person name="Dubcovsky J."/>
            <person name="McGuire P.E."/>
            <person name="Lux T."/>
            <person name="Spannagl M."/>
            <person name="Mayer K.F.X."/>
            <person name="Baldrich P."/>
            <person name="Meyers B.C."/>
            <person name="Huo N."/>
            <person name="Gu Y.Q."/>
            <person name="Zhou H."/>
            <person name="Devos K.M."/>
            <person name="Bennetzen J.L."/>
            <person name="Unver T."/>
            <person name="Budak H."/>
            <person name="Gulick P.J."/>
            <person name="Galiba G."/>
            <person name="Kalapos B."/>
            <person name="Nelson D.R."/>
            <person name="Li P."/>
            <person name="You F.M."/>
            <person name="Luo M.C."/>
            <person name="Dvorak J."/>
        </authorList>
    </citation>
    <scope>NUCLEOTIDE SEQUENCE [LARGE SCALE GENOMIC DNA]</scope>
    <source>
        <strain evidence="1">cv. AL8/78</strain>
    </source>
</reference>
<evidence type="ECO:0000313" key="1">
    <source>
        <dbReference type="EnsemblPlants" id="AET6Gv20495400.1"/>
    </source>
</evidence>
<evidence type="ECO:0008006" key="3">
    <source>
        <dbReference type="Google" id="ProtNLM"/>
    </source>
</evidence>
<reference evidence="1" key="3">
    <citation type="journal article" date="2017" name="Nature">
        <title>Genome sequence of the progenitor of the wheat D genome Aegilops tauschii.</title>
        <authorList>
            <person name="Luo M.C."/>
            <person name="Gu Y.Q."/>
            <person name="Puiu D."/>
            <person name="Wang H."/>
            <person name="Twardziok S.O."/>
            <person name="Deal K.R."/>
            <person name="Huo N."/>
            <person name="Zhu T."/>
            <person name="Wang L."/>
            <person name="Wang Y."/>
            <person name="McGuire P.E."/>
            <person name="Liu S."/>
            <person name="Long H."/>
            <person name="Ramasamy R.K."/>
            <person name="Rodriguez J.C."/>
            <person name="Van S.L."/>
            <person name="Yuan L."/>
            <person name="Wang Z."/>
            <person name="Xia Z."/>
            <person name="Xiao L."/>
            <person name="Anderson O.D."/>
            <person name="Ouyang S."/>
            <person name="Liang Y."/>
            <person name="Zimin A.V."/>
            <person name="Pertea G."/>
            <person name="Qi P."/>
            <person name="Bennetzen J.L."/>
            <person name="Dai X."/>
            <person name="Dawson M.W."/>
            <person name="Muller H.G."/>
            <person name="Kugler K."/>
            <person name="Rivarola-Duarte L."/>
            <person name="Spannagl M."/>
            <person name="Mayer K.F.X."/>
            <person name="Lu F.H."/>
            <person name="Bevan M.W."/>
            <person name="Leroy P."/>
            <person name="Li P."/>
            <person name="You F.M."/>
            <person name="Sun Q."/>
            <person name="Liu Z."/>
            <person name="Lyons E."/>
            <person name="Wicker T."/>
            <person name="Salzberg S.L."/>
            <person name="Devos K.M."/>
            <person name="Dvorak J."/>
        </authorList>
    </citation>
    <scope>NUCLEOTIDE SEQUENCE [LARGE SCALE GENOMIC DNA]</scope>
    <source>
        <strain evidence="1">cv. AL8/78</strain>
    </source>
</reference>